<dbReference type="PANTHER" id="PTHR35399">
    <property type="entry name" value="SLR8030 PROTEIN"/>
    <property type="match status" value="1"/>
</dbReference>
<evidence type="ECO:0000313" key="2">
    <source>
        <dbReference type="EMBL" id="MDA0136234.1"/>
    </source>
</evidence>
<dbReference type="SUPFAM" id="SSF63829">
    <property type="entry name" value="Calcium-dependent phosphotriesterase"/>
    <property type="match status" value="1"/>
</dbReference>
<dbReference type="PANTHER" id="PTHR35399:SF2">
    <property type="entry name" value="DUF839 DOMAIN-CONTAINING PROTEIN"/>
    <property type="match status" value="1"/>
</dbReference>
<dbReference type="Proteomes" id="UP001147700">
    <property type="component" value="Unassembled WGS sequence"/>
</dbReference>
<protein>
    <submittedName>
        <fullName evidence="2">DUF839 domain-containing protein</fullName>
    </submittedName>
</protein>
<name>A0ABT4RCH3_9ACTN</name>
<feature type="region of interest" description="Disordered" evidence="1">
    <location>
        <begin position="1"/>
        <end position="58"/>
    </location>
</feature>
<accession>A0ABT4RCH3</accession>
<organism evidence="2 3">
    <name type="scientific">Solirubrobacter deserti</name>
    <dbReference type="NCBI Taxonomy" id="2282478"/>
    <lineage>
        <taxon>Bacteria</taxon>
        <taxon>Bacillati</taxon>
        <taxon>Actinomycetota</taxon>
        <taxon>Thermoleophilia</taxon>
        <taxon>Solirubrobacterales</taxon>
        <taxon>Solirubrobacteraceae</taxon>
        <taxon>Solirubrobacter</taxon>
    </lineage>
</organism>
<feature type="compositionally biased region" description="Pro residues" evidence="1">
    <location>
        <begin position="192"/>
        <end position="208"/>
    </location>
</feature>
<reference evidence="2" key="1">
    <citation type="submission" date="2022-10" db="EMBL/GenBank/DDBJ databases">
        <title>The WGS of Solirubrobacter sp. CPCC 204708.</title>
        <authorList>
            <person name="Jiang Z."/>
        </authorList>
    </citation>
    <scope>NUCLEOTIDE SEQUENCE</scope>
    <source>
        <strain evidence="2">CPCC 204708</strain>
    </source>
</reference>
<evidence type="ECO:0000313" key="3">
    <source>
        <dbReference type="Proteomes" id="UP001147700"/>
    </source>
</evidence>
<dbReference type="EMBL" id="JAPCID010000002">
    <property type="protein sequence ID" value="MDA0136234.1"/>
    <property type="molecule type" value="Genomic_DNA"/>
</dbReference>
<dbReference type="InterPro" id="IPR008557">
    <property type="entry name" value="PhoX"/>
</dbReference>
<sequence>MTNNSTVNDTHGSIRRLREANNDPASVGAGAQFTWEDWSAGGPTGRPEPGEQGFSSPDNLVFDKAGNLWVVTDVSSSALNNDRTTTAQRVRFHQNNAVYMVPRTGPNAGVAFRFANMPVEAEGTGPYFTPDEQTLFVNVQHPGEETPSVNNGGVYGNVTTYSSYWPKGNKTTGQNPSTPVPSLVAISKIPPGQEPPPGGGNVIPPPPGADKSPTYISFVSAGRQSLATLIGSRGTSFKLRVDEPSTLIVTLYGQLTTRKGRRGKPRRLARVTQRVTAPGEITVRLRPAAALRVLLRRERTVPASLAVTATDAAGNKSTRTKRLSFRRS</sequence>
<evidence type="ECO:0000256" key="1">
    <source>
        <dbReference type="SAM" id="MobiDB-lite"/>
    </source>
</evidence>
<dbReference type="Pfam" id="PF05787">
    <property type="entry name" value="PhoX"/>
    <property type="match status" value="1"/>
</dbReference>
<keyword evidence="3" id="KW-1185">Reference proteome</keyword>
<feature type="region of interest" description="Disordered" evidence="1">
    <location>
        <begin position="190"/>
        <end position="211"/>
    </location>
</feature>
<proteinExistence type="predicted"/>
<gene>
    <name evidence="2" type="ORF">OJ962_01895</name>
</gene>
<comment type="caution">
    <text evidence="2">The sequence shown here is derived from an EMBL/GenBank/DDBJ whole genome shotgun (WGS) entry which is preliminary data.</text>
</comment>
<feature type="compositionally biased region" description="Polar residues" evidence="1">
    <location>
        <begin position="1"/>
        <end position="11"/>
    </location>
</feature>